<gene>
    <name evidence="2" type="ORF">SOO65_10755</name>
</gene>
<accession>A0AAX4HIV5</accession>
<dbReference type="AlphaFoldDB" id="A0AAX4HIV5"/>
<name>A0AAX4HIV5_9BACT</name>
<dbReference type="GO" id="GO:0016787">
    <property type="term" value="F:hydrolase activity"/>
    <property type="evidence" value="ECO:0007669"/>
    <property type="project" value="UniProtKB-KW"/>
</dbReference>
<dbReference type="RefSeq" id="WP_321389380.1">
    <property type="nucleotide sequence ID" value="NZ_CP139487.1"/>
</dbReference>
<dbReference type="Pfam" id="PF00561">
    <property type="entry name" value="Abhydrolase_1"/>
    <property type="match status" value="1"/>
</dbReference>
<evidence type="ECO:0000313" key="2">
    <source>
        <dbReference type="EMBL" id="WPU63164.1"/>
    </source>
</evidence>
<dbReference type="InterPro" id="IPR029058">
    <property type="entry name" value="AB_hydrolase_fold"/>
</dbReference>
<evidence type="ECO:0000259" key="1">
    <source>
        <dbReference type="Pfam" id="PF00561"/>
    </source>
</evidence>
<dbReference type="KEGG" id="psti:SOO65_10755"/>
<evidence type="ECO:0000313" key="3">
    <source>
        <dbReference type="Proteomes" id="UP001324634"/>
    </source>
</evidence>
<keyword evidence="2" id="KW-0378">Hydrolase</keyword>
<dbReference type="SUPFAM" id="SSF53474">
    <property type="entry name" value="alpha/beta-Hydrolases"/>
    <property type="match status" value="1"/>
</dbReference>
<protein>
    <submittedName>
        <fullName evidence="2">Alpha/beta fold hydrolase</fullName>
    </submittedName>
</protein>
<dbReference type="InterPro" id="IPR000073">
    <property type="entry name" value="AB_hydrolase_1"/>
</dbReference>
<sequence length="250" mass="29356">MTNSYSLSQSRPRILFIHGLNNNSDSFKPIMQHFESRGFETEFLILPGHDDNRKEARDFESSLALFDQKMKALGDRPYYVIAFSHGALYLQLWMEKNPTNKPLKQALLAPALYTHRQGTVRSLLAFLPAFLWVKSLSPKEFRRYEFLTVAEYRMLLKGMVTLHKLERSFQIPTMVMIDPKDELVDAETLKEEVEKKNETKVIFYERGYLNKGLGSHHILFHPDYFLPNDWTLFMSSIEDFFLHSDLRNHS</sequence>
<keyword evidence="3" id="KW-1185">Reference proteome</keyword>
<dbReference type="Proteomes" id="UP001324634">
    <property type="component" value="Chromosome"/>
</dbReference>
<feature type="domain" description="AB hydrolase-1" evidence="1">
    <location>
        <begin position="12"/>
        <end position="98"/>
    </location>
</feature>
<reference evidence="2 3" key="1">
    <citation type="submission" date="2023-11" db="EMBL/GenBank/DDBJ databases">
        <title>Peredibacter starrii A3.12.</title>
        <authorList>
            <person name="Mitchell R.J."/>
        </authorList>
    </citation>
    <scope>NUCLEOTIDE SEQUENCE [LARGE SCALE GENOMIC DNA]</scope>
    <source>
        <strain evidence="2 3">A3.12</strain>
    </source>
</reference>
<organism evidence="2 3">
    <name type="scientific">Peredibacter starrii</name>
    <dbReference type="NCBI Taxonomy" id="28202"/>
    <lineage>
        <taxon>Bacteria</taxon>
        <taxon>Pseudomonadati</taxon>
        <taxon>Bdellovibrionota</taxon>
        <taxon>Bacteriovoracia</taxon>
        <taxon>Bacteriovoracales</taxon>
        <taxon>Bacteriovoracaceae</taxon>
        <taxon>Peredibacter</taxon>
    </lineage>
</organism>
<dbReference type="Gene3D" id="3.40.50.1820">
    <property type="entry name" value="alpha/beta hydrolase"/>
    <property type="match status" value="1"/>
</dbReference>
<dbReference type="EMBL" id="CP139487">
    <property type="protein sequence ID" value="WPU63164.1"/>
    <property type="molecule type" value="Genomic_DNA"/>
</dbReference>
<proteinExistence type="predicted"/>